<sequence>MIDVYEQLDRHLAHLVQMDPRISWARAGRLLDISPTTAAHRWQRLADEGLVWVTTFPNLDRHLTAIVEVDCRTESLPSAIATLCAHSMVVSVDETTGRRDLVLTIVAPDLPTLSDLVIDWIGSIPGVYNSRSAVVTAVAIGTESWRVNGLNLTEAERAQPHQTRELWALPNDELDQQLVTLLAKDGRASASDLARQLDVPTSTLHRHLQKVLASRQILMRCDVVPGLGNWTMECTWMATVAFNHKVRVLELLKQHPLLRSCLWVTGSDNLRVNFRVPHHGSIAKIEAETAKAIPGLAPTETIVHLRSHKSMGWMLDRAGRCTGNLVCPPLLKESVEA</sequence>
<name>A0ACB4UQM6_9ACTN</name>
<evidence type="ECO:0000313" key="1">
    <source>
        <dbReference type="EMBL" id="ERF67622.1"/>
    </source>
</evidence>
<keyword evidence="2" id="KW-1185">Reference proteome</keyword>
<organism evidence="1 2">
    <name type="scientific">Cutibacterium granulosum TM11</name>
    <dbReference type="NCBI Taxonomy" id="1292373"/>
    <lineage>
        <taxon>Bacteria</taxon>
        <taxon>Bacillati</taxon>
        <taxon>Actinomycetota</taxon>
        <taxon>Actinomycetes</taxon>
        <taxon>Propionibacteriales</taxon>
        <taxon>Propionibacteriaceae</taxon>
        <taxon>Cutibacterium</taxon>
    </lineage>
</organism>
<accession>A0ACB4UQM6</accession>
<reference evidence="1 2" key="1">
    <citation type="journal article" date="2013" name="BMC Genomics">
        <title>Comparative genomics reveals distinct host-interacting traits of three major human-associated propionibacteria.</title>
        <authorList>
            <person name="Mak T.N."/>
            <person name="Schmid M."/>
            <person name="Brzuszkiewicz E."/>
            <person name="Zeng G."/>
            <person name="Meyer R."/>
            <person name="Sfanos K.S."/>
            <person name="Brinkmann V."/>
            <person name="Meyer T.F."/>
            <person name="Bruggemann H."/>
        </authorList>
    </citation>
    <scope>NUCLEOTIDE SEQUENCE [LARGE SCALE GENOMIC DNA]</scope>
    <source>
        <strain evidence="1 2">TM11</strain>
    </source>
</reference>
<dbReference type="Proteomes" id="UP000053711">
    <property type="component" value="Unassembled WGS sequence"/>
</dbReference>
<protein>
    <submittedName>
        <fullName evidence="1">AsnC family transcriptional regulator</fullName>
    </submittedName>
</protein>
<dbReference type="EMBL" id="AOST01000022">
    <property type="protein sequence ID" value="ERF67622.1"/>
    <property type="molecule type" value="Genomic_DNA"/>
</dbReference>
<gene>
    <name evidence="1" type="ORF">H640_01953</name>
</gene>
<evidence type="ECO:0000313" key="2">
    <source>
        <dbReference type="Proteomes" id="UP000053711"/>
    </source>
</evidence>
<comment type="caution">
    <text evidence="1">The sequence shown here is derived from an EMBL/GenBank/DDBJ whole genome shotgun (WGS) entry which is preliminary data.</text>
</comment>
<proteinExistence type="predicted"/>